<dbReference type="InterPro" id="IPR050736">
    <property type="entry name" value="Sensor_HK_Regulatory"/>
</dbReference>
<dbReference type="Gene3D" id="3.30.565.10">
    <property type="entry name" value="Histidine kinase-like ATPase, C-terminal domain"/>
    <property type="match status" value="1"/>
</dbReference>
<keyword evidence="4" id="KW-0418">Kinase</keyword>
<accession>A0A1Z4KEC5</accession>
<organism evidence="8 9">
    <name type="scientific">Trichormus variabilis NIES-23</name>
    <dbReference type="NCBI Taxonomy" id="1973479"/>
    <lineage>
        <taxon>Bacteria</taxon>
        <taxon>Bacillati</taxon>
        <taxon>Cyanobacteriota</taxon>
        <taxon>Cyanophyceae</taxon>
        <taxon>Nostocales</taxon>
        <taxon>Nostocaceae</taxon>
        <taxon>Trichormus</taxon>
    </lineage>
</organism>
<evidence type="ECO:0000256" key="3">
    <source>
        <dbReference type="ARBA" id="ARBA00022679"/>
    </source>
</evidence>
<feature type="domain" description="Histidine kinase" evidence="7">
    <location>
        <begin position="151"/>
        <end position="371"/>
    </location>
</feature>
<gene>
    <name evidence="8" type="ORF">NIES23_00710</name>
</gene>
<dbReference type="InterPro" id="IPR004358">
    <property type="entry name" value="Sig_transdc_His_kin-like_C"/>
</dbReference>
<protein>
    <recommendedName>
        <fullName evidence="2">histidine kinase</fullName>
        <ecNumber evidence="2">2.7.13.3</ecNumber>
    </recommendedName>
</protein>
<proteinExistence type="predicted"/>
<dbReference type="InterPro" id="IPR005467">
    <property type="entry name" value="His_kinase_dom"/>
</dbReference>
<dbReference type="GO" id="GO:0004673">
    <property type="term" value="F:protein histidine kinase activity"/>
    <property type="evidence" value="ECO:0007669"/>
    <property type="project" value="UniProtKB-EC"/>
</dbReference>
<dbReference type="PANTHER" id="PTHR43711:SF1">
    <property type="entry name" value="HISTIDINE KINASE 1"/>
    <property type="match status" value="1"/>
</dbReference>
<dbReference type="Proteomes" id="UP000217507">
    <property type="component" value="Chromosome"/>
</dbReference>
<dbReference type="Pfam" id="PF02518">
    <property type="entry name" value="HATPase_c"/>
    <property type="match status" value="1"/>
</dbReference>
<feature type="coiled-coil region" evidence="6">
    <location>
        <begin position="111"/>
        <end position="145"/>
    </location>
</feature>
<evidence type="ECO:0000256" key="1">
    <source>
        <dbReference type="ARBA" id="ARBA00000085"/>
    </source>
</evidence>
<dbReference type="InterPro" id="IPR036890">
    <property type="entry name" value="HATPase_C_sf"/>
</dbReference>
<dbReference type="PANTHER" id="PTHR43711">
    <property type="entry name" value="TWO-COMPONENT HISTIDINE KINASE"/>
    <property type="match status" value="1"/>
</dbReference>
<name>A0A1Z4KEC5_ANAVA</name>
<keyword evidence="5" id="KW-0902">Two-component regulatory system</keyword>
<keyword evidence="6" id="KW-0175">Coiled coil</keyword>
<sequence length="372" mass="42645">MNAHITENLFAALNIVVLERIEAGLFKIISNLPSWFRDFCQQKFSLGMEISILQEEFYFLENFLFDAEEFWSTSNCKNLTSGIWIQIDPQGKEYQFEAHATFVEDKKILLIEVLEESYRHRQNIIQEARQRQLNYQQLIKNNQKQEILIHCLIHDIAGQLNAMVGCLSLLEFENLTPQGRNYLEVCQQQSFNQENLMRKVLDTFSAEMIALENFVVDGEEAPNILGCINDVVETLKPSFTLNNINLTLADAIDPLANWKVQGDKSRLDRVIFNILENAVRYSPPESTVIIRLQSKENYIYVSVDDEGSGVPLETVNTLFQKFSQGKDKSSGKSGLGLYFCRITVERWGGSIGYAPRSEGGSCFWFCLPRFLS</sequence>
<evidence type="ECO:0000256" key="4">
    <source>
        <dbReference type="ARBA" id="ARBA00022777"/>
    </source>
</evidence>
<dbReference type="PRINTS" id="PR00344">
    <property type="entry name" value="BCTRLSENSOR"/>
</dbReference>
<dbReference type="SMART" id="SM00387">
    <property type="entry name" value="HATPase_c"/>
    <property type="match status" value="1"/>
</dbReference>
<keyword evidence="3" id="KW-0808">Transferase</keyword>
<evidence type="ECO:0000313" key="9">
    <source>
        <dbReference type="Proteomes" id="UP000217507"/>
    </source>
</evidence>
<dbReference type="Gene3D" id="1.10.287.130">
    <property type="match status" value="1"/>
</dbReference>
<dbReference type="PROSITE" id="PS50109">
    <property type="entry name" value="HIS_KIN"/>
    <property type="match status" value="1"/>
</dbReference>
<dbReference type="InterPro" id="IPR003594">
    <property type="entry name" value="HATPase_dom"/>
</dbReference>
<evidence type="ECO:0000256" key="2">
    <source>
        <dbReference type="ARBA" id="ARBA00012438"/>
    </source>
</evidence>
<evidence type="ECO:0000259" key="7">
    <source>
        <dbReference type="PROSITE" id="PS50109"/>
    </source>
</evidence>
<dbReference type="EMBL" id="AP018216">
    <property type="protein sequence ID" value="BAY67299.1"/>
    <property type="molecule type" value="Genomic_DNA"/>
</dbReference>
<dbReference type="SUPFAM" id="SSF55874">
    <property type="entry name" value="ATPase domain of HSP90 chaperone/DNA topoisomerase II/histidine kinase"/>
    <property type="match status" value="1"/>
</dbReference>
<comment type="catalytic activity">
    <reaction evidence="1">
        <text>ATP + protein L-histidine = ADP + protein N-phospho-L-histidine.</text>
        <dbReference type="EC" id="2.7.13.3"/>
    </reaction>
</comment>
<dbReference type="GO" id="GO:0000160">
    <property type="term" value="P:phosphorelay signal transduction system"/>
    <property type="evidence" value="ECO:0007669"/>
    <property type="project" value="UniProtKB-KW"/>
</dbReference>
<dbReference type="EC" id="2.7.13.3" evidence="2"/>
<evidence type="ECO:0000313" key="8">
    <source>
        <dbReference type="EMBL" id="BAY67299.1"/>
    </source>
</evidence>
<reference evidence="8 9" key="1">
    <citation type="submission" date="2017-06" db="EMBL/GenBank/DDBJ databases">
        <title>Genome sequencing of cyanobaciteial culture collection at National Institute for Environmental Studies (NIES).</title>
        <authorList>
            <person name="Hirose Y."/>
            <person name="Shimura Y."/>
            <person name="Fujisawa T."/>
            <person name="Nakamura Y."/>
            <person name="Kawachi M."/>
        </authorList>
    </citation>
    <scope>NUCLEOTIDE SEQUENCE [LARGE SCALE GENOMIC DNA]</scope>
    <source>
        <strain evidence="8 9">NIES-23</strain>
    </source>
</reference>
<evidence type="ECO:0000256" key="5">
    <source>
        <dbReference type="ARBA" id="ARBA00023012"/>
    </source>
</evidence>
<evidence type="ECO:0000256" key="6">
    <source>
        <dbReference type="SAM" id="Coils"/>
    </source>
</evidence>
<dbReference type="AlphaFoldDB" id="A0A1Z4KEC5"/>